<accession>A0AAU9EBV4</accession>
<sequence length="343" mass="39119">MKSPFKKQPPKNWIILGVLALMLIVTAVHFGPRYLYSHFGDLVLGQVVGGLSQEQKQAVRAGTKGLKAKVVWSSSRSGNHELYMLTLPDMEFYRLTHNDRVEYYNRFSPDGQRLVFARSQRLWVSERDELPWDVWVMDLTTRDQTEVAKNGNYPQWVGNDQVSFMRGGQVVLKDLNSGQEKVLYDAGQPPVKGVPQTPELSPDRRLLAFTARGALRGTVVYDLAANKLRQMGDGCEITWYPDSRRVLWVENGGNGGTHILHSALEPLKPRVLMDLPGKYSHEYFPRLSPDGKWLVWGAAAKGHEHDIADYEIFLWQVGTPWESALRLTQNQANDRWPDIYIEK</sequence>
<reference evidence="4" key="1">
    <citation type="journal article" date="2023" name="Arch. Microbiol.">
        <title>Desulfoferula mesophilus gen. nov. sp. nov., a mesophilic sulfate-reducing bacterium isolated from a brackish lake sediment.</title>
        <authorList>
            <person name="Watanabe T."/>
            <person name="Yabe T."/>
            <person name="Tsuji J.M."/>
            <person name="Fukui M."/>
        </authorList>
    </citation>
    <scope>NUCLEOTIDE SEQUENCE [LARGE SCALE GENOMIC DNA]</scope>
    <source>
        <strain evidence="4">12FAK</strain>
    </source>
</reference>
<dbReference type="InterPro" id="IPR011042">
    <property type="entry name" value="6-blade_b-propeller_TolB-like"/>
</dbReference>
<organism evidence="3 4">
    <name type="scientific">Desulfoferula mesophila</name>
    <dbReference type="NCBI Taxonomy" id="3058419"/>
    <lineage>
        <taxon>Bacteria</taxon>
        <taxon>Pseudomonadati</taxon>
        <taxon>Thermodesulfobacteriota</taxon>
        <taxon>Desulfarculia</taxon>
        <taxon>Desulfarculales</taxon>
        <taxon>Desulfarculaceae</taxon>
        <taxon>Desulfoferula</taxon>
    </lineage>
</organism>
<evidence type="ECO:0000256" key="1">
    <source>
        <dbReference type="ARBA" id="ARBA00009820"/>
    </source>
</evidence>
<protein>
    <recommendedName>
        <fullName evidence="5">WD40-like Beta Propeller Repeat</fullName>
    </recommendedName>
</protein>
<dbReference type="InterPro" id="IPR011659">
    <property type="entry name" value="WD40"/>
</dbReference>
<name>A0AAU9EBV4_9BACT</name>
<evidence type="ECO:0000256" key="2">
    <source>
        <dbReference type="SAM" id="Phobius"/>
    </source>
</evidence>
<evidence type="ECO:0000313" key="4">
    <source>
        <dbReference type="Proteomes" id="UP001366166"/>
    </source>
</evidence>
<keyword evidence="4" id="KW-1185">Reference proteome</keyword>
<comment type="similarity">
    <text evidence="1">Belongs to the TolB family.</text>
</comment>
<dbReference type="PANTHER" id="PTHR36842:SF1">
    <property type="entry name" value="PROTEIN TOLB"/>
    <property type="match status" value="1"/>
</dbReference>
<dbReference type="EMBL" id="AP028679">
    <property type="protein sequence ID" value="BEQ14355.1"/>
    <property type="molecule type" value="Genomic_DNA"/>
</dbReference>
<keyword evidence="2" id="KW-0812">Transmembrane</keyword>
<dbReference type="Proteomes" id="UP001366166">
    <property type="component" value="Chromosome"/>
</dbReference>
<dbReference type="SUPFAM" id="SSF69304">
    <property type="entry name" value="Tricorn protease N-terminal domain"/>
    <property type="match status" value="1"/>
</dbReference>
<gene>
    <name evidence="3" type="ORF">FAK_14210</name>
</gene>
<dbReference type="RefSeq" id="WP_338606070.1">
    <property type="nucleotide sequence ID" value="NZ_AP028679.1"/>
</dbReference>
<dbReference type="AlphaFoldDB" id="A0AAU9EBV4"/>
<feature type="transmembrane region" description="Helical" evidence="2">
    <location>
        <begin position="12"/>
        <end position="31"/>
    </location>
</feature>
<proteinExistence type="inferred from homology"/>
<dbReference type="Gene3D" id="2.120.10.30">
    <property type="entry name" value="TolB, C-terminal domain"/>
    <property type="match status" value="2"/>
</dbReference>
<evidence type="ECO:0000313" key="3">
    <source>
        <dbReference type="EMBL" id="BEQ14355.1"/>
    </source>
</evidence>
<dbReference type="PANTHER" id="PTHR36842">
    <property type="entry name" value="PROTEIN TOLB HOMOLOG"/>
    <property type="match status" value="1"/>
</dbReference>
<keyword evidence="2" id="KW-0472">Membrane</keyword>
<dbReference type="KEGG" id="dmp:FAK_14210"/>
<keyword evidence="2" id="KW-1133">Transmembrane helix</keyword>
<dbReference type="Pfam" id="PF07676">
    <property type="entry name" value="PD40"/>
    <property type="match status" value="2"/>
</dbReference>
<evidence type="ECO:0008006" key="5">
    <source>
        <dbReference type="Google" id="ProtNLM"/>
    </source>
</evidence>